<feature type="domain" description="FAD-dependent oxidoreductase 2 FAD-binding" evidence="4">
    <location>
        <begin position="7"/>
        <end position="427"/>
    </location>
</feature>
<dbReference type="PANTHER" id="PTHR11632">
    <property type="entry name" value="SUCCINATE DEHYDROGENASE 2 FLAVOPROTEIN SUBUNIT"/>
    <property type="match status" value="1"/>
</dbReference>
<evidence type="ECO:0000256" key="2">
    <source>
        <dbReference type="ARBA" id="ARBA00022630"/>
    </source>
</evidence>
<sequence>MKIFEYDVIIIGTGAAGYNAACRIKEDGRLSCAIVTEGVDCGTSRNTGSDKQTYYKLGLGGDSPDSVRKMASDLFAGGSVDGDNALCEAALSVRCFMNLCELGVKFPVNRYGEYVGYKTDHDPYARATSAGPLTSRDMTEALQKNAERLGVPVYDGYLVVEVMKNGNRVCGIMCIGKATGETVCFRCADVIAAVGGPAGIYADSAYPECHTGSTGVFLEAGAAAQNLTEWQYGLASVSPRWNVSGTYMQVLPRFVSVDPDGTEHEFLDDYFSDRYGALSTVFLKGYQWPFDSRKVLDGSSVIDLLVYREKVLNHRRVYLDFTKNPFGLEEIDYRKLSGEAREYLEKAGACFGRPIDRLLKMNPPAVSLYLGKGRDISAEYLEISLCAQHCNGGISVDMWWQTSVRGLFAAGECAGTHGVTRPGGSALNAGQVGSLRAALYICSYPNEKTSDAEFLPILKKCAEKHRMIAESVIGGEENTGKLISDAQRRMSDSGAAIRRRDGLSSLLEITGEELAGISDKASVSSADRLYTFYKLRDILLTQCAVLTAMIGYSDTAGETRGSSLCYDPSGKLRDGFSEPFRFVPESRGETRKSIQEVYLSDGAFSCRTRDVRPIPEDDSFFENVWRIYRENGGIY</sequence>
<dbReference type="GO" id="GO:0009055">
    <property type="term" value="F:electron transfer activity"/>
    <property type="evidence" value="ECO:0007669"/>
    <property type="project" value="TreeGrafter"/>
</dbReference>
<dbReference type="Proteomes" id="UP001139365">
    <property type="component" value="Unassembled WGS sequence"/>
</dbReference>
<dbReference type="GO" id="GO:0050660">
    <property type="term" value="F:flavin adenine dinucleotide binding"/>
    <property type="evidence" value="ECO:0007669"/>
    <property type="project" value="TreeGrafter"/>
</dbReference>
<keyword evidence="3" id="KW-0560">Oxidoreductase</keyword>
<protein>
    <submittedName>
        <fullName evidence="5">FAD-binding protein</fullName>
    </submittedName>
</protein>
<dbReference type="GO" id="GO:0000104">
    <property type="term" value="F:succinate dehydrogenase activity"/>
    <property type="evidence" value="ECO:0007669"/>
    <property type="project" value="TreeGrafter"/>
</dbReference>
<evidence type="ECO:0000313" key="6">
    <source>
        <dbReference type="Proteomes" id="UP001139365"/>
    </source>
</evidence>
<proteinExistence type="predicted"/>
<dbReference type="Pfam" id="PF00890">
    <property type="entry name" value="FAD_binding_2"/>
    <property type="match status" value="1"/>
</dbReference>
<dbReference type="GO" id="GO:0009061">
    <property type="term" value="P:anaerobic respiration"/>
    <property type="evidence" value="ECO:0007669"/>
    <property type="project" value="TreeGrafter"/>
</dbReference>
<dbReference type="EMBL" id="JALEMU010000024">
    <property type="protein sequence ID" value="MCI5754927.1"/>
    <property type="molecule type" value="Genomic_DNA"/>
</dbReference>
<name>A0AAE3FHC2_9BACT</name>
<dbReference type="AlphaFoldDB" id="A0AAE3FHC2"/>
<dbReference type="SUPFAM" id="SSF51905">
    <property type="entry name" value="FAD/NAD(P)-binding domain"/>
    <property type="match status" value="1"/>
</dbReference>
<comment type="cofactor">
    <cofactor evidence="1">
        <name>FAD</name>
        <dbReference type="ChEBI" id="CHEBI:57692"/>
    </cofactor>
</comment>
<evidence type="ECO:0000259" key="4">
    <source>
        <dbReference type="Pfam" id="PF00890"/>
    </source>
</evidence>
<reference evidence="5 6" key="1">
    <citation type="submission" date="2022-03" db="EMBL/GenBank/DDBJ databases">
        <title>Metagenome-assembled genomes from swine fecal metagenomes.</title>
        <authorList>
            <person name="Holman D.B."/>
            <person name="Kommadath A."/>
        </authorList>
    </citation>
    <scope>NUCLEOTIDE SEQUENCE [LARGE SCALE GENOMIC DNA]</scope>
    <source>
        <strain evidence="5">SUG147</strain>
    </source>
</reference>
<evidence type="ECO:0000313" key="5">
    <source>
        <dbReference type="EMBL" id="MCI5754927.1"/>
    </source>
</evidence>
<dbReference type="PANTHER" id="PTHR11632:SF51">
    <property type="entry name" value="SUCCINATE DEHYDROGENASE [UBIQUINONE] FLAVOPROTEIN SUBUNIT, MITOCHONDRIAL"/>
    <property type="match status" value="1"/>
</dbReference>
<comment type="caution">
    <text evidence="5">The sequence shown here is derived from an EMBL/GenBank/DDBJ whole genome shotgun (WGS) entry which is preliminary data.</text>
</comment>
<gene>
    <name evidence="5" type="ORF">MR241_01380</name>
</gene>
<evidence type="ECO:0000256" key="3">
    <source>
        <dbReference type="ARBA" id="ARBA00023002"/>
    </source>
</evidence>
<dbReference type="Gene3D" id="3.50.50.60">
    <property type="entry name" value="FAD/NAD(P)-binding domain"/>
    <property type="match status" value="2"/>
</dbReference>
<dbReference type="Gene3D" id="3.90.700.10">
    <property type="entry name" value="Succinate dehydrogenase/fumarate reductase flavoprotein, catalytic domain"/>
    <property type="match status" value="1"/>
</dbReference>
<dbReference type="InterPro" id="IPR003953">
    <property type="entry name" value="FAD-dep_OxRdtase_2_FAD-bd"/>
</dbReference>
<dbReference type="GO" id="GO:0005886">
    <property type="term" value="C:plasma membrane"/>
    <property type="evidence" value="ECO:0007669"/>
    <property type="project" value="TreeGrafter"/>
</dbReference>
<accession>A0AAE3FHC2</accession>
<organism evidence="5 6">
    <name type="scientific">Candidatus Colimorpha enterica</name>
    <dbReference type="NCBI Taxonomy" id="3083063"/>
    <lineage>
        <taxon>Bacteria</taxon>
        <taxon>Pseudomonadati</taxon>
        <taxon>Bacteroidota</taxon>
        <taxon>Bacteroidia</taxon>
        <taxon>Bacteroidales</taxon>
        <taxon>Candidatus Colimorpha</taxon>
    </lineage>
</organism>
<evidence type="ECO:0000256" key="1">
    <source>
        <dbReference type="ARBA" id="ARBA00001974"/>
    </source>
</evidence>
<dbReference type="InterPro" id="IPR036188">
    <property type="entry name" value="FAD/NAD-bd_sf"/>
</dbReference>
<dbReference type="PRINTS" id="PR00368">
    <property type="entry name" value="FADPNR"/>
</dbReference>
<keyword evidence="2" id="KW-0285">Flavoprotein</keyword>
<dbReference type="InterPro" id="IPR030664">
    <property type="entry name" value="SdhA/FrdA/AprA"/>
</dbReference>
<dbReference type="InterPro" id="IPR027477">
    <property type="entry name" value="Succ_DH/fumarate_Rdtase_cat_sf"/>
</dbReference>